<organism evidence="1 2">
    <name type="scientific">Clostridium gelidum</name>
    <dbReference type="NCBI Taxonomy" id="704125"/>
    <lineage>
        <taxon>Bacteria</taxon>
        <taxon>Bacillati</taxon>
        <taxon>Bacillota</taxon>
        <taxon>Clostridia</taxon>
        <taxon>Eubacteriales</taxon>
        <taxon>Clostridiaceae</taxon>
        <taxon>Clostridium</taxon>
    </lineage>
</organism>
<dbReference type="RefSeq" id="WP_224036134.1">
    <property type="nucleotide sequence ID" value="NZ_AP024849.1"/>
</dbReference>
<keyword evidence="2" id="KW-1185">Reference proteome</keyword>
<evidence type="ECO:0000313" key="1">
    <source>
        <dbReference type="EMBL" id="BCZ44461.1"/>
    </source>
</evidence>
<sequence length="93" mass="10792">MSIAYEFTGFNNVNGDSNSDMLEYLLNILKRDDYSIFIRDVSFLGFSSYHVIVPGFSEVETIHDVEALDNYSSYIKMKKYLRDIDNISNEEIT</sequence>
<protein>
    <submittedName>
        <fullName evidence="1">Uncharacterized protein</fullName>
    </submittedName>
</protein>
<reference evidence="2" key="1">
    <citation type="submission" date="2021-07" db="EMBL/GenBank/DDBJ databases">
        <title>Complete genome sequencing of a Clostridium isolate.</title>
        <authorList>
            <person name="Ueki A."/>
            <person name="Tonouchi A."/>
        </authorList>
    </citation>
    <scope>NUCLEOTIDE SEQUENCE [LARGE SCALE GENOMIC DNA]</scope>
    <source>
        <strain evidence="2">C5S11</strain>
    </source>
</reference>
<name>A0ABM7SYB5_9CLOT</name>
<dbReference type="Proteomes" id="UP000824633">
    <property type="component" value="Chromosome"/>
</dbReference>
<dbReference type="EMBL" id="AP024849">
    <property type="protein sequence ID" value="BCZ44461.1"/>
    <property type="molecule type" value="Genomic_DNA"/>
</dbReference>
<evidence type="ECO:0000313" key="2">
    <source>
        <dbReference type="Proteomes" id="UP000824633"/>
    </source>
</evidence>
<proteinExistence type="predicted"/>
<gene>
    <name evidence="1" type="ORF">psyc5s11_05280</name>
</gene>
<accession>A0ABM7SYB5</accession>